<evidence type="ECO:0000256" key="1">
    <source>
        <dbReference type="SAM" id="MobiDB-lite"/>
    </source>
</evidence>
<reference evidence="2" key="1">
    <citation type="submission" date="2014-05" db="EMBL/GenBank/DDBJ databases">
        <authorList>
            <person name="Chronopoulou M."/>
        </authorList>
    </citation>
    <scope>NUCLEOTIDE SEQUENCE</scope>
    <source>
        <tissue evidence="2">Whole organism</tissue>
    </source>
</reference>
<feature type="non-terminal residue" evidence="2">
    <location>
        <position position="78"/>
    </location>
</feature>
<accession>A0A0K2UPY0</accession>
<name>A0A0K2UPY0_LEPSM</name>
<sequence>MNPNQQPSHHSHSHHHHHHSHSHHHHGHHHRSGGGGGTVPSHSASIARRGGDPDGKSILSSSRRLDGLRAMDVMGILQ</sequence>
<feature type="compositionally biased region" description="Basic residues" evidence="1">
    <location>
        <begin position="9"/>
        <end position="32"/>
    </location>
</feature>
<proteinExistence type="predicted"/>
<protein>
    <submittedName>
        <fullName evidence="2">Uncharacterized protein</fullName>
    </submittedName>
</protein>
<feature type="region of interest" description="Disordered" evidence="1">
    <location>
        <begin position="1"/>
        <end position="78"/>
    </location>
</feature>
<dbReference type="EMBL" id="HACA01022536">
    <property type="protein sequence ID" value="CDW39897.1"/>
    <property type="molecule type" value="Transcribed_RNA"/>
</dbReference>
<organism evidence="2">
    <name type="scientific">Lepeophtheirus salmonis</name>
    <name type="common">Salmon louse</name>
    <name type="synonym">Caligus salmonis</name>
    <dbReference type="NCBI Taxonomy" id="72036"/>
    <lineage>
        <taxon>Eukaryota</taxon>
        <taxon>Metazoa</taxon>
        <taxon>Ecdysozoa</taxon>
        <taxon>Arthropoda</taxon>
        <taxon>Crustacea</taxon>
        <taxon>Multicrustacea</taxon>
        <taxon>Hexanauplia</taxon>
        <taxon>Copepoda</taxon>
        <taxon>Siphonostomatoida</taxon>
        <taxon>Caligidae</taxon>
        <taxon>Lepeophtheirus</taxon>
    </lineage>
</organism>
<dbReference type="AlphaFoldDB" id="A0A0K2UPY0"/>
<evidence type="ECO:0000313" key="2">
    <source>
        <dbReference type="EMBL" id="CDW39897.1"/>
    </source>
</evidence>